<keyword evidence="1" id="KW-1133">Transmembrane helix</keyword>
<dbReference type="Proteomes" id="UP000095464">
    <property type="component" value="Unassembled WGS sequence"/>
</dbReference>
<feature type="transmembrane region" description="Helical" evidence="1">
    <location>
        <begin position="73"/>
        <end position="92"/>
    </location>
</feature>
<dbReference type="GO" id="GO:0080120">
    <property type="term" value="P:CAAX-box protein maturation"/>
    <property type="evidence" value="ECO:0007669"/>
    <property type="project" value="UniProtKB-ARBA"/>
</dbReference>
<feature type="transmembrane region" description="Helical" evidence="1">
    <location>
        <begin position="131"/>
        <end position="148"/>
    </location>
</feature>
<comment type="caution">
    <text evidence="3">The sequence shown here is derived from an EMBL/GenBank/DDBJ whole genome shotgun (WGS) entry which is preliminary data.</text>
</comment>
<dbReference type="AlphaFoldDB" id="A0AAP7LV35"/>
<feature type="transmembrane region" description="Helical" evidence="1">
    <location>
        <begin position="160"/>
        <end position="182"/>
    </location>
</feature>
<feature type="transmembrane region" description="Helical" evidence="1">
    <location>
        <begin position="7"/>
        <end position="23"/>
    </location>
</feature>
<dbReference type="EMBL" id="LNPX01000004">
    <property type="protein sequence ID" value="OEK58969.1"/>
    <property type="molecule type" value="Genomic_DNA"/>
</dbReference>
<accession>A0AAP7LV35</accession>
<evidence type="ECO:0000256" key="1">
    <source>
        <dbReference type="SAM" id="Phobius"/>
    </source>
</evidence>
<dbReference type="InterPro" id="IPR052710">
    <property type="entry name" value="CAAX_protease"/>
</dbReference>
<feature type="transmembrane region" description="Helical" evidence="1">
    <location>
        <begin position="194"/>
        <end position="210"/>
    </location>
</feature>
<name>A0AAP7LV35_9STAP</name>
<dbReference type="Pfam" id="PF02517">
    <property type="entry name" value="Rce1-like"/>
    <property type="match status" value="1"/>
</dbReference>
<evidence type="ECO:0000259" key="2">
    <source>
        <dbReference type="Pfam" id="PF02517"/>
    </source>
</evidence>
<dbReference type="GO" id="GO:0004175">
    <property type="term" value="F:endopeptidase activity"/>
    <property type="evidence" value="ECO:0007669"/>
    <property type="project" value="UniProtKB-ARBA"/>
</dbReference>
<dbReference type="PANTHER" id="PTHR36435">
    <property type="entry name" value="SLR1288 PROTEIN"/>
    <property type="match status" value="1"/>
</dbReference>
<organism evidence="3 4">
    <name type="scientific">Staphylococcus equorum</name>
    <dbReference type="NCBI Taxonomy" id="246432"/>
    <lineage>
        <taxon>Bacteria</taxon>
        <taxon>Bacillati</taxon>
        <taxon>Bacillota</taxon>
        <taxon>Bacilli</taxon>
        <taxon>Bacillales</taxon>
        <taxon>Staphylococcaceae</taxon>
        <taxon>Staphylococcus</taxon>
    </lineage>
</organism>
<keyword evidence="1" id="KW-0472">Membrane</keyword>
<reference evidence="4" key="1">
    <citation type="submission" date="2015-11" db="EMBL/GenBank/DDBJ databases">
        <title>Genomic diversity of Staphylococcus saprophyticus strains from urinary tract infections, animal surfaces, and fermented foods.</title>
        <authorList>
            <person name="Wolfe B.E."/>
        </authorList>
    </citation>
    <scope>NUCLEOTIDE SEQUENCE [LARGE SCALE GENOMIC DNA]</scope>
    <source>
        <strain evidence="4">738_7</strain>
    </source>
</reference>
<proteinExistence type="predicted"/>
<feature type="domain" description="CAAX prenyl protease 2/Lysostaphin resistance protein A-like" evidence="2">
    <location>
        <begin position="119"/>
        <end position="226"/>
    </location>
</feature>
<dbReference type="PANTHER" id="PTHR36435:SF1">
    <property type="entry name" value="CAAX AMINO TERMINAL PROTEASE FAMILY PROTEIN"/>
    <property type="match status" value="1"/>
</dbReference>
<keyword evidence="1" id="KW-0812">Transmembrane</keyword>
<protein>
    <recommendedName>
        <fullName evidence="2">CAAX prenyl protease 2/Lysostaphin resistance protein A-like domain-containing protein</fullName>
    </recommendedName>
</protein>
<feature type="transmembrane region" description="Helical" evidence="1">
    <location>
        <begin position="231"/>
        <end position="251"/>
    </location>
</feature>
<gene>
    <name evidence="3" type="ORF">ASS94_01185</name>
</gene>
<evidence type="ECO:0000313" key="4">
    <source>
        <dbReference type="Proteomes" id="UP000095464"/>
    </source>
</evidence>
<feature type="transmembrane region" description="Helical" evidence="1">
    <location>
        <begin position="29"/>
        <end position="46"/>
    </location>
</feature>
<dbReference type="InterPro" id="IPR003675">
    <property type="entry name" value="Rce1/LyrA-like_dom"/>
</dbReference>
<evidence type="ECO:0000313" key="3">
    <source>
        <dbReference type="EMBL" id="OEK58969.1"/>
    </source>
</evidence>
<sequence>MKKRNYLIVVAVTSLILLVTYLINDSKNIVFIACYTTVVICVYIALHSMSKKVKGNEGSYRDYFAFPQMKKRYIVCFSFLGFLTNNFLSMVYTKCFGVPNNEIRVQDKYDNQSTFEMELYGGIQAPIVEEILFRGLLFLVAVSVFKVISDKAKHVEVMNVIFFIVSSALFGFMHTISWGTLVKSMELETDLGHIFPYLIAGIIFSLLYLVTKTLYAPILAHMLNNLTDLQFDYTVMFLGIMLFVLYVIYVYRTQKGMPINKWLFVEDNKAR</sequence>
<dbReference type="RefSeq" id="WP_069854370.1">
    <property type="nucleotide sequence ID" value="NZ_LNPX01000004.1"/>
</dbReference>